<evidence type="ECO:0000313" key="2">
    <source>
        <dbReference type="Proteomes" id="UP000054988"/>
    </source>
</evidence>
<evidence type="ECO:0000313" key="1">
    <source>
        <dbReference type="EMBL" id="KTB40595.1"/>
    </source>
</evidence>
<sequence length="170" mass="19005">MSVNKENVQSPSAAIRSGGKRCDKACSSFLILLLRQDPKSFVEIPRRFARLVPERDPSFPIPASAPQKSLLQCENEALSALLCQMKQNTSEETRIRQESIRRDNAALNAVLHDLQRGRPAAKTQHANAELNAILHEMKNNERERANLALAAILRDLKANELQGDPIGKRF</sequence>
<comment type="caution">
    <text evidence="1">The sequence shown here is derived from an EMBL/GenBank/DDBJ whole genome shotgun (WGS) entry which is preliminary data.</text>
</comment>
<dbReference type="EMBL" id="LATX01001568">
    <property type="protein sequence ID" value="KTB40595.1"/>
    <property type="molecule type" value="Genomic_DNA"/>
</dbReference>
<reference evidence="1 2" key="1">
    <citation type="submission" date="2015-12" db="EMBL/GenBank/DDBJ databases">
        <title>Draft genome sequence of Moniliophthora roreri, the causal agent of frosty pod rot of cacao.</title>
        <authorList>
            <person name="Aime M.C."/>
            <person name="Diaz-Valderrama J.R."/>
            <person name="Kijpornyongpan T."/>
            <person name="Phillips-Mora W."/>
        </authorList>
    </citation>
    <scope>NUCLEOTIDE SEQUENCE [LARGE SCALE GENOMIC DNA]</scope>
    <source>
        <strain evidence="1 2">MCA 2952</strain>
    </source>
</reference>
<accession>A0A0W0FW82</accession>
<dbReference type="Proteomes" id="UP000054988">
    <property type="component" value="Unassembled WGS sequence"/>
</dbReference>
<organism evidence="1 2">
    <name type="scientific">Moniliophthora roreri</name>
    <name type="common">Frosty pod rot fungus</name>
    <name type="synonym">Monilia roreri</name>
    <dbReference type="NCBI Taxonomy" id="221103"/>
    <lineage>
        <taxon>Eukaryota</taxon>
        <taxon>Fungi</taxon>
        <taxon>Dikarya</taxon>
        <taxon>Basidiomycota</taxon>
        <taxon>Agaricomycotina</taxon>
        <taxon>Agaricomycetes</taxon>
        <taxon>Agaricomycetidae</taxon>
        <taxon>Agaricales</taxon>
        <taxon>Marasmiineae</taxon>
        <taxon>Marasmiaceae</taxon>
        <taxon>Moniliophthora</taxon>
    </lineage>
</organism>
<gene>
    <name evidence="1" type="ORF">WG66_6843</name>
</gene>
<protein>
    <submittedName>
        <fullName evidence="1">Uncharacterized protein</fullName>
    </submittedName>
</protein>
<name>A0A0W0FW82_MONRR</name>
<proteinExistence type="predicted"/>
<dbReference type="AlphaFoldDB" id="A0A0W0FW82"/>